<gene>
    <name evidence="2" type="ORF">SVUK_LOCUS13867</name>
</gene>
<name>A0A3P7JFZ6_STRVU</name>
<dbReference type="AlphaFoldDB" id="A0A3P7JFZ6"/>
<organism evidence="2 3">
    <name type="scientific">Strongylus vulgaris</name>
    <name type="common">Blood worm</name>
    <dbReference type="NCBI Taxonomy" id="40348"/>
    <lineage>
        <taxon>Eukaryota</taxon>
        <taxon>Metazoa</taxon>
        <taxon>Ecdysozoa</taxon>
        <taxon>Nematoda</taxon>
        <taxon>Chromadorea</taxon>
        <taxon>Rhabditida</taxon>
        <taxon>Rhabditina</taxon>
        <taxon>Rhabditomorpha</taxon>
        <taxon>Strongyloidea</taxon>
        <taxon>Strongylidae</taxon>
        <taxon>Strongylus</taxon>
    </lineage>
</organism>
<feature type="region of interest" description="Disordered" evidence="1">
    <location>
        <begin position="1"/>
        <end position="137"/>
    </location>
</feature>
<evidence type="ECO:0000313" key="3">
    <source>
        <dbReference type="Proteomes" id="UP000270094"/>
    </source>
</evidence>
<evidence type="ECO:0000256" key="1">
    <source>
        <dbReference type="SAM" id="MobiDB-lite"/>
    </source>
</evidence>
<accession>A0A3P7JFZ6</accession>
<protein>
    <submittedName>
        <fullName evidence="2">Uncharacterized protein</fullName>
    </submittedName>
</protein>
<reference evidence="2 3" key="1">
    <citation type="submission" date="2018-11" db="EMBL/GenBank/DDBJ databases">
        <authorList>
            <consortium name="Pathogen Informatics"/>
        </authorList>
    </citation>
    <scope>NUCLEOTIDE SEQUENCE [LARGE SCALE GENOMIC DNA]</scope>
</reference>
<proteinExistence type="predicted"/>
<dbReference type="Proteomes" id="UP000270094">
    <property type="component" value="Unassembled WGS sequence"/>
</dbReference>
<feature type="compositionally biased region" description="Polar residues" evidence="1">
    <location>
        <begin position="124"/>
        <end position="137"/>
    </location>
</feature>
<evidence type="ECO:0000313" key="2">
    <source>
        <dbReference type="EMBL" id="VDM78869.1"/>
    </source>
</evidence>
<sequence>MERLGRVWTRLSVRRPTLPTVEPPEEDDDDELPHTKNAVFEMFSHSTASKHRQSELSSSPRERGQSECGGQSSIPQRKLRSPLPTRSGNMPISGSKSTSDAGESPSGSKGLAIPKHGAPLGRSASFTEESTSVMHNPASVQSVVRDVSQGRITI</sequence>
<feature type="compositionally biased region" description="Polar residues" evidence="1">
    <location>
        <begin position="84"/>
        <end position="107"/>
    </location>
</feature>
<dbReference type="EMBL" id="UYYB01103186">
    <property type="protein sequence ID" value="VDM78869.1"/>
    <property type="molecule type" value="Genomic_DNA"/>
</dbReference>
<keyword evidence="3" id="KW-1185">Reference proteome</keyword>